<name>A0A4R6U7W2_9BACI</name>
<organism evidence="2 3">
    <name type="scientific">Aureibacillus halotolerans</name>
    <dbReference type="NCBI Taxonomy" id="1508390"/>
    <lineage>
        <taxon>Bacteria</taxon>
        <taxon>Bacillati</taxon>
        <taxon>Bacillota</taxon>
        <taxon>Bacilli</taxon>
        <taxon>Bacillales</taxon>
        <taxon>Bacillaceae</taxon>
        <taxon>Aureibacillus</taxon>
    </lineage>
</organism>
<protein>
    <submittedName>
        <fullName evidence="2">Heme-degrading monooxygenase HmoA</fullName>
    </submittedName>
</protein>
<dbReference type="AlphaFoldDB" id="A0A4R6U7W2"/>
<keyword evidence="2" id="KW-0503">Monooxygenase</keyword>
<dbReference type="RefSeq" id="WP_133580036.1">
    <property type="nucleotide sequence ID" value="NZ_SNYJ01000005.1"/>
</dbReference>
<dbReference type="InterPro" id="IPR007138">
    <property type="entry name" value="ABM_dom"/>
</dbReference>
<feature type="domain" description="ABM" evidence="1">
    <location>
        <begin position="2"/>
        <end position="92"/>
    </location>
</feature>
<evidence type="ECO:0000313" key="3">
    <source>
        <dbReference type="Proteomes" id="UP000295632"/>
    </source>
</evidence>
<comment type="caution">
    <text evidence="2">The sequence shown here is derived from an EMBL/GenBank/DDBJ whole genome shotgun (WGS) entry which is preliminary data.</text>
</comment>
<dbReference type="SUPFAM" id="SSF54909">
    <property type="entry name" value="Dimeric alpha+beta barrel"/>
    <property type="match status" value="1"/>
</dbReference>
<dbReference type="GO" id="GO:0004497">
    <property type="term" value="F:monooxygenase activity"/>
    <property type="evidence" value="ECO:0007669"/>
    <property type="project" value="UniProtKB-KW"/>
</dbReference>
<dbReference type="PROSITE" id="PS51725">
    <property type="entry name" value="ABM"/>
    <property type="match status" value="1"/>
</dbReference>
<keyword evidence="3" id="KW-1185">Reference proteome</keyword>
<evidence type="ECO:0000313" key="2">
    <source>
        <dbReference type="EMBL" id="TDQ40849.1"/>
    </source>
</evidence>
<dbReference type="OrthoDB" id="9798157at2"/>
<evidence type="ECO:0000259" key="1">
    <source>
        <dbReference type="PROSITE" id="PS51725"/>
    </source>
</evidence>
<dbReference type="Gene3D" id="3.30.70.100">
    <property type="match status" value="1"/>
</dbReference>
<dbReference type="InterPro" id="IPR011008">
    <property type="entry name" value="Dimeric_a/b-barrel"/>
</dbReference>
<keyword evidence="2" id="KW-0560">Oxidoreductase</keyword>
<dbReference type="EMBL" id="SNYJ01000005">
    <property type="protein sequence ID" value="TDQ40849.1"/>
    <property type="molecule type" value="Genomic_DNA"/>
</dbReference>
<accession>A0A4R6U7W2</accession>
<dbReference type="Proteomes" id="UP000295632">
    <property type="component" value="Unassembled WGS sequence"/>
</dbReference>
<reference evidence="2 3" key="1">
    <citation type="submission" date="2019-03" db="EMBL/GenBank/DDBJ databases">
        <title>Genomic Encyclopedia of Type Strains, Phase IV (KMG-IV): sequencing the most valuable type-strain genomes for metagenomic binning, comparative biology and taxonomic classification.</title>
        <authorList>
            <person name="Goeker M."/>
        </authorList>
    </citation>
    <scope>NUCLEOTIDE SEQUENCE [LARGE SCALE GENOMIC DNA]</scope>
    <source>
        <strain evidence="2 3">DSM 28697</strain>
    </source>
</reference>
<gene>
    <name evidence="2" type="ORF">EV213_105195</name>
</gene>
<sequence>MILEAVMLQVKPGEEAAYEKAFREASQYISAIEGYVSHTLQRCIEVDGKYLLLVQWRSLEDHTVGFRQSEEYLEWKKLLHPFYDPFPTVEHFQEVSLEA</sequence>
<dbReference type="Pfam" id="PF03992">
    <property type="entry name" value="ABM"/>
    <property type="match status" value="1"/>
</dbReference>
<proteinExistence type="predicted"/>